<organism evidence="2 3">
    <name type="scientific">Colletotrichum sublineola</name>
    <name type="common">Sorghum anthracnose fungus</name>
    <dbReference type="NCBI Taxonomy" id="1173701"/>
    <lineage>
        <taxon>Eukaryota</taxon>
        <taxon>Fungi</taxon>
        <taxon>Dikarya</taxon>
        <taxon>Ascomycota</taxon>
        <taxon>Pezizomycotina</taxon>
        <taxon>Sordariomycetes</taxon>
        <taxon>Hypocreomycetidae</taxon>
        <taxon>Glomerellales</taxon>
        <taxon>Glomerellaceae</taxon>
        <taxon>Colletotrichum</taxon>
        <taxon>Colletotrichum graminicola species complex</taxon>
    </lineage>
</organism>
<proteinExistence type="predicted"/>
<evidence type="ECO:0000256" key="1">
    <source>
        <dbReference type="SAM" id="SignalP"/>
    </source>
</evidence>
<sequence length="390" mass="42806">MKITTTMLLPPMLLASTAVTLTVSSASTSIFNTPSWSRLDDGIHCSPSGSRCRAMNEDTIPPDTHHRESCFTIGAFDSSIGGNYVLFLDRCGPLSHGHVSDPIMGQGPFCMNSSTGVVRDMKGAYCSFDKTIQSLRCRHNTPGEQHFQINIHRQPDGTSISFLSALSCLSPWHTALKWCQDHPASNRCPWLPWTLHPRTFLSDRGNALRDGLKWALNVSCLLFPEACSSFKVEDAINALSNIDFKVAVQALQDELGARCEPSRSISPSLCPYVPLIMEATLSAMEAVSDATTLVQAVLARVARKKLVQLAPSKPVPRAAQADFELSGQSTTKGSSQADPFDIIHWFRGILYDMCERKSYPWCQHVPDLLDFVEDMFKGTDNGHTTLGSPA</sequence>
<reference evidence="3" key="1">
    <citation type="journal article" date="2014" name="Genome Announc.">
        <title>Draft genome sequence of Colletotrichum sublineola, a destructive pathogen of cultivated sorghum.</title>
        <authorList>
            <person name="Baroncelli R."/>
            <person name="Sanz-Martin J.M."/>
            <person name="Rech G.E."/>
            <person name="Sukno S.A."/>
            <person name="Thon M.R."/>
        </authorList>
    </citation>
    <scope>NUCLEOTIDE SEQUENCE [LARGE SCALE GENOMIC DNA]</scope>
    <source>
        <strain evidence="3">TX430BB</strain>
    </source>
</reference>
<dbReference type="HOGENOM" id="CLU_707901_0_0_1"/>
<feature type="signal peptide" evidence="1">
    <location>
        <begin position="1"/>
        <end position="26"/>
    </location>
</feature>
<name>A0A066XKH3_COLSU</name>
<accession>A0A066XKH3</accession>
<dbReference type="OrthoDB" id="4815454at2759"/>
<comment type="caution">
    <text evidence="2">The sequence shown here is derived from an EMBL/GenBank/DDBJ whole genome shotgun (WGS) entry which is preliminary data.</text>
</comment>
<protein>
    <submittedName>
        <fullName evidence="2">Uncharacterized protein</fullName>
    </submittedName>
</protein>
<evidence type="ECO:0000313" key="3">
    <source>
        <dbReference type="Proteomes" id="UP000027238"/>
    </source>
</evidence>
<dbReference type="Proteomes" id="UP000027238">
    <property type="component" value="Unassembled WGS sequence"/>
</dbReference>
<evidence type="ECO:0000313" key="2">
    <source>
        <dbReference type="EMBL" id="KDN68154.1"/>
    </source>
</evidence>
<keyword evidence="1" id="KW-0732">Signal</keyword>
<dbReference type="AlphaFoldDB" id="A0A066XKH3"/>
<gene>
    <name evidence="2" type="ORF">CSUB01_08243</name>
</gene>
<dbReference type="EMBL" id="JMSE01000713">
    <property type="protein sequence ID" value="KDN68154.1"/>
    <property type="molecule type" value="Genomic_DNA"/>
</dbReference>
<feature type="chain" id="PRO_5001630431" evidence="1">
    <location>
        <begin position="27"/>
        <end position="390"/>
    </location>
</feature>
<dbReference type="eggNOG" id="ENOG502RPAK">
    <property type="taxonomic scope" value="Eukaryota"/>
</dbReference>
<keyword evidence="3" id="KW-1185">Reference proteome</keyword>